<evidence type="ECO:0000259" key="7">
    <source>
        <dbReference type="Pfam" id="PF14226"/>
    </source>
</evidence>
<name>A0A9W7JLQ2_HIBTR</name>
<feature type="domain" description="Isopenicillin N synthase-like Fe(2+) 2OG dioxygenase" evidence="6">
    <location>
        <begin position="182"/>
        <end position="268"/>
    </location>
</feature>
<evidence type="ECO:0000313" key="9">
    <source>
        <dbReference type="Proteomes" id="UP001165190"/>
    </source>
</evidence>
<keyword evidence="1" id="KW-0479">Metal-binding</keyword>
<dbReference type="InterPro" id="IPR027443">
    <property type="entry name" value="IPNS-like_sf"/>
</dbReference>
<evidence type="ECO:0000313" key="8">
    <source>
        <dbReference type="EMBL" id="GMJ15628.1"/>
    </source>
</evidence>
<dbReference type="InterPro" id="IPR050231">
    <property type="entry name" value="Iron_ascorbate_oxido_reductase"/>
</dbReference>
<evidence type="ECO:0000259" key="6">
    <source>
        <dbReference type="Pfam" id="PF03171"/>
    </source>
</evidence>
<reference evidence="8" key="1">
    <citation type="submission" date="2023-05" db="EMBL/GenBank/DDBJ databases">
        <title>Genome and transcriptome analyses reveal genes involved in the formation of fine ridges on petal epidermal cells in Hibiscus trionum.</title>
        <authorList>
            <person name="Koshimizu S."/>
            <person name="Masuda S."/>
            <person name="Ishii T."/>
            <person name="Shirasu K."/>
            <person name="Hoshino A."/>
            <person name="Arita M."/>
        </authorList>
    </citation>
    <scope>NUCLEOTIDE SEQUENCE</scope>
    <source>
        <strain evidence="8">Hamamatsu line</strain>
    </source>
</reference>
<evidence type="ECO:0000256" key="2">
    <source>
        <dbReference type="ARBA" id="ARBA00023004"/>
    </source>
</evidence>
<dbReference type="InterPro" id="IPR044861">
    <property type="entry name" value="IPNS-like_FE2OG_OXY"/>
</dbReference>
<evidence type="ECO:0000256" key="5">
    <source>
        <dbReference type="ARBA" id="ARBA00076740"/>
    </source>
</evidence>
<protein>
    <recommendedName>
        <fullName evidence="4">2-oxoglutarate-dependent dioxygenase DAO</fullName>
    </recommendedName>
    <alternativeName>
        <fullName evidence="5">Protein DIOXYGENASE FOR AUXIN OXIDATION</fullName>
    </alternativeName>
</protein>
<dbReference type="SUPFAM" id="SSF51197">
    <property type="entry name" value="Clavaminate synthase-like"/>
    <property type="match status" value="1"/>
</dbReference>
<organism evidence="8 9">
    <name type="scientific">Hibiscus trionum</name>
    <name type="common">Flower of an hour</name>
    <dbReference type="NCBI Taxonomy" id="183268"/>
    <lineage>
        <taxon>Eukaryota</taxon>
        <taxon>Viridiplantae</taxon>
        <taxon>Streptophyta</taxon>
        <taxon>Embryophyta</taxon>
        <taxon>Tracheophyta</taxon>
        <taxon>Spermatophyta</taxon>
        <taxon>Magnoliopsida</taxon>
        <taxon>eudicotyledons</taxon>
        <taxon>Gunneridae</taxon>
        <taxon>Pentapetalae</taxon>
        <taxon>rosids</taxon>
        <taxon>malvids</taxon>
        <taxon>Malvales</taxon>
        <taxon>Malvaceae</taxon>
        <taxon>Malvoideae</taxon>
        <taxon>Hibiscus</taxon>
    </lineage>
</organism>
<evidence type="ECO:0000256" key="4">
    <source>
        <dbReference type="ARBA" id="ARBA00074102"/>
    </source>
</evidence>
<comment type="function">
    <text evidence="3">2-oxoglutarate-dependent dioxygenase essential for auxin catabolism and maintenance of auxin homeostasis in reproductive organs. Catalyzes the irreversible oxidation of indole-3-acetic acid (IAA) to the biologically inactive 2-oxoindole-3-acetic acid (OxIAA).</text>
</comment>
<keyword evidence="9" id="KW-1185">Reference proteome</keyword>
<sequence>MGATSIAEFKVPVIEFKTGSPDLVRGTEGWHQLCKRVREACETYGCFQVVYERISKKLRDDTFELLKELVEEVPLERKQKNVNIKPYHGFVGPCTETSLYEGYGIEDASNYDCVESFAQLMWPDGHAHFCKTLHSMAKQIEELKTMIWLMIIDSYGLGEKWESVMMNYKTLVRMMKYKAPPSGWESGEGLHSHSDKPVSTIVCDNQVSGLEIEDNNGQWVKLYSSPASFFFLVGDPLMAWSNGRLKAVNHRVTTSGNKDRFSLAAFAMPVDGTVVSTPKEFVDEQHPQLFKDFNFFDFFLFAFSEQAKLIESTQQIHAFASLSPPSSD</sequence>
<keyword evidence="2" id="KW-0408">Iron</keyword>
<dbReference type="Pfam" id="PF03171">
    <property type="entry name" value="2OG-FeII_Oxy"/>
    <property type="match status" value="1"/>
</dbReference>
<dbReference type="Pfam" id="PF14226">
    <property type="entry name" value="DIOX_N"/>
    <property type="match status" value="1"/>
</dbReference>
<gene>
    <name evidence="8" type="ORF">HRI_005232000</name>
</gene>
<dbReference type="GO" id="GO:0046872">
    <property type="term" value="F:metal ion binding"/>
    <property type="evidence" value="ECO:0007669"/>
    <property type="project" value="UniProtKB-KW"/>
</dbReference>
<dbReference type="Gene3D" id="2.60.120.330">
    <property type="entry name" value="B-lactam Antibiotic, Isopenicillin N Synthase, Chain"/>
    <property type="match status" value="1"/>
</dbReference>
<proteinExistence type="predicted"/>
<dbReference type="OrthoDB" id="288590at2759"/>
<evidence type="ECO:0000256" key="3">
    <source>
        <dbReference type="ARBA" id="ARBA00054658"/>
    </source>
</evidence>
<evidence type="ECO:0000256" key="1">
    <source>
        <dbReference type="ARBA" id="ARBA00022723"/>
    </source>
</evidence>
<dbReference type="EMBL" id="BSYR01000078">
    <property type="protein sequence ID" value="GMJ15628.1"/>
    <property type="molecule type" value="Genomic_DNA"/>
</dbReference>
<dbReference type="Proteomes" id="UP001165190">
    <property type="component" value="Unassembled WGS sequence"/>
</dbReference>
<dbReference type="PANTHER" id="PTHR47990">
    <property type="entry name" value="2-OXOGLUTARATE (2OG) AND FE(II)-DEPENDENT OXYGENASE SUPERFAMILY PROTEIN-RELATED"/>
    <property type="match status" value="1"/>
</dbReference>
<comment type="caution">
    <text evidence="8">The sequence shown here is derived from an EMBL/GenBank/DDBJ whole genome shotgun (WGS) entry which is preliminary data.</text>
</comment>
<feature type="domain" description="Non-haem dioxygenase N-terminal" evidence="7">
    <location>
        <begin position="11"/>
        <end position="96"/>
    </location>
</feature>
<dbReference type="AlphaFoldDB" id="A0A9W7JLQ2"/>
<accession>A0A9W7JLQ2</accession>
<dbReference type="FunFam" id="2.60.120.330:FF:000017">
    <property type="entry name" value="2-oxoglutarate-dependent dioxygenase DAO"/>
    <property type="match status" value="1"/>
</dbReference>
<dbReference type="InterPro" id="IPR026992">
    <property type="entry name" value="DIOX_N"/>
</dbReference>